<evidence type="ECO:0000256" key="1">
    <source>
        <dbReference type="SAM" id="MobiDB-lite"/>
    </source>
</evidence>
<organism evidence="3 4">
    <name type="scientific">Baudoinia panamericana (strain UAMH 10762)</name>
    <name type="common">Angels' share fungus</name>
    <name type="synonym">Baudoinia compniacensis (strain UAMH 10762)</name>
    <dbReference type="NCBI Taxonomy" id="717646"/>
    <lineage>
        <taxon>Eukaryota</taxon>
        <taxon>Fungi</taxon>
        <taxon>Dikarya</taxon>
        <taxon>Ascomycota</taxon>
        <taxon>Pezizomycotina</taxon>
        <taxon>Dothideomycetes</taxon>
        <taxon>Dothideomycetidae</taxon>
        <taxon>Mycosphaerellales</taxon>
        <taxon>Teratosphaeriaceae</taxon>
        <taxon>Baudoinia</taxon>
    </lineage>
</organism>
<evidence type="ECO:0000313" key="4">
    <source>
        <dbReference type="Proteomes" id="UP000011761"/>
    </source>
</evidence>
<dbReference type="HOGENOM" id="CLU_1053699_0_0_1"/>
<dbReference type="KEGG" id="bcom:BAUCODRAFT_465426"/>
<dbReference type="AlphaFoldDB" id="M2LP70"/>
<dbReference type="PANTHER" id="PTHR42085:SF1">
    <property type="entry name" value="F-BOX DOMAIN-CONTAINING PROTEIN"/>
    <property type="match status" value="1"/>
</dbReference>
<dbReference type="Proteomes" id="UP000011761">
    <property type="component" value="Unassembled WGS sequence"/>
</dbReference>
<dbReference type="OrthoDB" id="2951834at2759"/>
<evidence type="ECO:0000313" key="3">
    <source>
        <dbReference type="EMBL" id="EMC96177.1"/>
    </source>
</evidence>
<sequence length="264" mass="30053">MTKPASMVPKKTADLAQQGSSIFPFEKLPAELKNKIYFNLLQCDTQITVRRRTVPKGDPASTRRGKKKSETAPVAFNWQKNRRTRTFSFGSHGASILRTSSTIYKDTLPVLYGANRFASEGLLSMVDFIASIGPGKKHLRDIAPATLNYLTLATATNSFANLERLERLCLYVVADYWRSAESSFQERQKGLVTYVKAGHAPEQRRRLFDTIHFVVRNYHRMDVYTALTGKEPEVTVEELPAWLKRRLEKCLIERKILKPLEDGL</sequence>
<feature type="domain" description="DUF7730" evidence="2">
    <location>
        <begin position="17"/>
        <end position="129"/>
    </location>
</feature>
<accession>M2LP70</accession>
<dbReference type="Pfam" id="PF24864">
    <property type="entry name" value="DUF7730"/>
    <property type="match status" value="1"/>
</dbReference>
<dbReference type="EMBL" id="KB445555">
    <property type="protein sequence ID" value="EMC96177.1"/>
    <property type="molecule type" value="Genomic_DNA"/>
</dbReference>
<reference evidence="3 4" key="1">
    <citation type="journal article" date="2012" name="PLoS Pathog.">
        <title>Diverse lifestyles and strategies of plant pathogenesis encoded in the genomes of eighteen Dothideomycetes fungi.</title>
        <authorList>
            <person name="Ohm R.A."/>
            <person name="Feau N."/>
            <person name="Henrissat B."/>
            <person name="Schoch C.L."/>
            <person name="Horwitz B.A."/>
            <person name="Barry K.W."/>
            <person name="Condon B.J."/>
            <person name="Copeland A.C."/>
            <person name="Dhillon B."/>
            <person name="Glaser F."/>
            <person name="Hesse C.N."/>
            <person name="Kosti I."/>
            <person name="LaButti K."/>
            <person name="Lindquist E.A."/>
            <person name="Lucas S."/>
            <person name="Salamov A.A."/>
            <person name="Bradshaw R.E."/>
            <person name="Ciuffetti L."/>
            <person name="Hamelin R.C."/>
            <person name="Kema G.H.J."/>
            <person name="Lawrence C."/>
            <person name="Scott J.A."/>
            <person name="Spatafora J.W."/>
            <person name="Turgeon B.G."/>
            <person name="de Wit P.J.G.M."/>
            <person name="Zhong S."/>
            <person name="Goodwin S.B."/>
            <person name="Grigoriev I.V."/>
        </authorList>
    </citation>
    <scope>NUCLEOTIDE SEQUENCE [LARGE SCALE GENOMIC DNA]</scope>
    <source>
        <strain evidence="3 4">UAMH 10762</strain>
    </source>
</reference>
<dbReference type="RefSeq" id="XP_007676371.1">
    <property type="nucleotide sequence ID" value="XM_007678181.1"/>
</dbReference>
<dbReference type="GeneID" id="19114607"/>
<evidence type="ECO:0000259" key="2">
    <source>
        <dbReference type="Pfam" id="PF24864"/>
    </source>
</evidence>
<feature type="region of interest" description="Disordered" evidence="1">
    <location>
        <begin position="52"/>
        <end position="72"/>
    </location>
</feature>
<gene>
    <name evidence="3" type="ORF">BAUCODRAFT_465426</name>
</gene>
<dbReference type="InterPro" id="IPR056632">
    <property type="entry name" value="DUF7730"/>
</dbReference>
<dbReference type="PANTHER" id="PTHR42085">
    <property type="entry name" value="F-BOX DOMAIN-CONTAINING PROTEIN"/>
    <property type="match status" value="1"/>
</dbReference>
<dbReference type="InterPro" id="IPR038883">
    <property type="entry name" value="AN11006-like"/>
</dbReference>
<proteinExistence type="predicted"/>
<keyword evidence="4" id="KW-1185">Reference proteome</keyword>
<name>M2LP70_BAUPA</name>
<protein>
    <recommendedName>
        <fullName evidence="2">DUF7730 domain-containing protein</fullName>
    </recommendedName>
</protein>